<dbReference type="InterPro" id="IPR005824">
    <property type="entry name" value="KOW"/>
</dbReference>
<comment type="similarity">
    <text evidence="1 5 6">Belongs to the universal ribosomal protein uL24 family.</text>
</comment>
<dbReference type="Proteomes" id="UP000034036">
    <property type="component" value="Unassembled WGS sequence"/>
</dbReference>
<dbReference type="PROSITE" id="PS01108">
    <property type="entry name" value="RIBOSOMAL_L24"/>
    <property type="match status" value="1"/>
</dbReference>
<evidence type="ECO:0000259" key="7">
    <source>
        <dbReference type="SMART" id="SM00739"/>
    </source>
</evidence>
<organism evidence="8 9">
    <name type="scientific">Candidatus Giovannonibacteria bacterium GW2011_GWF2_42_19</name>
    <dbReference type="NCBI Taxonomy" id="1618659"/>
    <lineage>
        <taxon>Bacteria</taxon>
        <taxon>Candidatus Giovannoniibacteriota</taxon>
    </lineage>
</organism>
<feature type="domain" description="KOW" evidence="7">
    <location>
        <begin position="4"/>
        <end position="31"/>
    </location>
</feature>
<dbReference type="PATRIC" id="fig|1618659.3.peg.882"/>
<evidence type="ECO:0000256" key="4">
    <source>
        <dbReference type="ARBA" id="ARBA00035206"/>
    </source>
</evidence>
<evidence type="ECO:0000256" key="1">
    <source>
        <dbReference type="ARBA" id="ARBA00010618"/>
    </source>
</evidence>
<gene>
    <name evidence="5" type="primary">rplX</name>
    <name evidence="8" type="ORF">UV11_C0035G0009</name>
</gene>
<evidence type="ECO:0000313" key="9">
    <source>
        <dbReference type="Proteomes" id="UP000034036"/>
    </source>
</evidence>
<comment type="function">
    <text evidence="5">One of two assembly initiator proteins, it binds directly to the 5'-end of the 23S rRNA, where it nucleates assembly of the 50S subunit.</text>
</comment>
<dbReference type="GO" id="GO:0006412">
    <property type="term" value="P:translation"/>
    <property type="evidence" value="ECO:0007669"/>
    <property type="project" value="UniProtKB-UniRule"/>
</dbReference>
<evidence type="ECO:0000256" key="6">
    <source>
        <dbReference type="RuleBase" id="RU003477"/>
    </source>
</evidence>
<dbReference type="GO" id="GO:0019843">
    <property type="term" value="F:rRNA binding"/>
    <property type="evidence" value="ECO:0007669"/>
    <property type="project" value="UniProtKB-UniRule"/>
</dbReference>
<dbReference type="GO" id="GO:0005840">
    <property type="term" value="C:ribosome"/>
    <property type="evidence" value="ECO:0007669"/>
    <property type="project" value="UniProtKB-KW"/>
</dbReference>
<dbReference type="InterPro" id="IPR005825">
    <property type="entry name" value="Ribosomal_uL24_CS"/>
</dbReference>
<keyword evidence="5" id="KW-0694">RNA-binding</keyword>
<dbReference type="InterPro" id="IPR003256">
    <property type="entry name" value="Ribosomal_uL24"/>
</dbReference>
<evidence type="ECO:0000256" key="3">
    <source>
        <dbReference type="ARBA" id="ARBA00023274"/>
    </source>
</evidence>
<name>A0A0G1BI87_9BACT</name>
<dbReference type="CDD" id="cd06089">
    <property type="entry name" value="KOW_RPL26"/>
    <property type="match status" value="1"/>
</dbReference>
<dbReference type="EMBL" id="LCDF01000035">
    <property type="protein sequence ID" value="KKS46026.1"/>
    <property type="molecule type" value="Genomic_DNA"/>
</dbReference>
<dbReference type="InterPro" id="IPR057264">
    <property type="entry name" value="Ribosomal_uL24_C"/>
</dbReference>
<comment type="caution">
    <text evidence="8">The sequence shown here is derived from an EMBL/GenBank/DDBJ whole genome shotgun (WGS) entry which is preliminary data.</text>
</comment>
<evidence type="ECO:0000256" key="2">
    <source>
        <dbReference type="ARBA" id="ARBA00022980"/>
    </source>
</evidence>
<dbReference type="Pfam" id="PF17136">
    <property type="entry name" value="ribosomal_L24"/>
    <property type="match status" value="1"/>
</dbReference>
<proteinExistence type="inferred from homology"/>
<dbReference type="STRING" id="1618659.UV11_C0035G0009"/>
<dbReference type="NCBIfam" id="TIGR01079">
    <property type="entry name" value="rplX_bact"/>
    <property type="match status" value="1"/>
</dbReference>
<dbReference type="AlphaFoldDB" id="A0A0G1BI87"/>
<reference evidence="8 9" key="1">
    <citation type="journal article" date="2015" name="Nature">
        <title>rRNA introns, odd ribosomes, and small enigmatic genomes across a large radiation of phyla.</title>
        <authorList>
            <person name="Brown C.T."/>
            <person name="Hug L.A."/>
            <person name="Thomas B.C."/>
            <person name="Sharon I."/>
            <person name="Castelle C.J."/>
            <person name="Singh A."/>
            <person name="Wilkins M.J."/>
            <person name="Williams K.H."/>
            <person name="Banfield J.F."/>
        </authorList>
    </citation>
    <scope>NUCLEOTIDE SEQUENCE [LARGE SCALE GENOMIC DNA]</scope>
</reference>
<keyword evidence="2 5" id="KW-0689">Ribosomal protein</keyword>
<evidence type="ECO:0000313" key="8">
    <source>
        <dbReference type="EMBL" id="KKS46026.1"/>
    </source>
</evidence>
<evidence type="ECO:0000256" key="5">
    <source>
        <dbReference type="HAMAP-Rule" id="MF_01326"/>
    </source>
</evidence>
<protein>
    <recommendedName>
        <fullName evidence="4 5">Large ribosomal subunit protein uL24</fullName>
    </recommendedName>
</protein>
<dbReference type="InterPro" id="IPR014722">
    <property type="entry name" value="Rib_uL2_dom2"/>
</dbReference>
<dbReference type="Pfam" id="PF00467">
    <property type="entry name" value="KOW"/>
    <property type="match status" value="1"/>
</dbReference>
<keyword evidence="5" id="KW-0699">rRNA-binding</keyword>
<dbReference type="SMART" id="SM00739">
    <property type="entry name" value="KOW"/>
    <property type="match status" value="1"/>
</dbReference>
<keyword evidence="3 5" id="KW-0687">Ribonucleoprotein</keyword>
<dbReference type="InterPro" id="IPR041988">
    <property type="entry name" value="Ribosomal_uL24_KOW"/>
</dbReference>
<dbReference type="GO" id="GO:0003735">
    <property type="term" value="F:structural constituent of ribosome"/>
    <property type="evidence" value="ECO:0007669"/>
    <property type="project" value="InterPro"/>
</dbReference>
<dbReference type="GO" id="GO:1990904">
    <property type="term" value="C:ribonucleoprotein complex"/>
    <property type="evidence" value="ECO:0007669"/>
    <property type="project" value="UniProtKB-KW"/>
</dbReference>
<comment type="function">
    <text evidence="5">One of the proteins that surrounds the polypeptide exit tunnel on the outside of the subunit.</text>
</comment>
<accession>A0A0G1BI87</accession>
<dbReference type="Gene3D" id="2.30.30.30">
    <property type="match status" value="1"/>
</dbReference>
<dbReference type="SUPFAM" id="SSF50104">
    <property type="entry name" value="Translation proteins SH3-like domain"/>
    <property type="match status" value="1"/>
</dbReference>
<dbReference type="InterPro" id="IPR008991">
    <property type="entry name" value="Translation_prot_SH3-like_sf"/>
</dbReference>
<comment type="subunit">
    <text evidence="5">Part of the 50S ribosomal subunit.</text>
</comment>
<sequence>MPARLRKGDLVIVISGKDKGREGKILRMDKKEERVLVEGINIKKMHRRPRKAGEKGSIIQAPAPLNASNVMPKCQNCGKGARIGVKVLAEGGKVRICRRCEGEF</sequence>
<dbReference type="PANTHER" id="PTHR12903">
    <property type="entry name" value="MITOCHONDRIAL RIBOSOMAL PROTEIN L24"/>
    <property type="match status" value="1"/>
</dbReference>
<dbReference type="HAMAP" id="MF_01326_B">
    <property type="entry name" value="Ribosomal_uL24_B"/>
    <property type="match status" value="1"/>
</dbReference>